<gene>
    <name evidence="1" type="ORF">HMPREF0322_04264</name>
</gene>
<sequence length="44" mass="5278">MYDAKTKLAMIYNSFCKKILFLSYTAFTSRRHPSEDVFFDFKCI</sequence>
<dbReference type="HOGENOM" id="CLU_3215331_0_0_9"/>
<reference evidence="1 2" key="1">
    <citation type="submission" date="2011-08" db="EMBL/GenBank/DDBJ databases">
        <authorList>
            <person name="Weinstock G."/>
            <person name="Sodergren E."/>
            <person name="Clifton S."/>
            <person name="Fulton L."/>
            <person name="Fulton B."/>
            <person name="Courtney L."/>
            <person name="Fronick C."/>
            <person name="Harrison M."/>
            <person name="Strong C."/>
            <person name="Farmer C."/>
            <person name="Delahaunty K."/>
            <person name="Markovic C."/>
            <person name="Hall O."/>
            <person name="Minx P."/>
            <person name="Tomlinson C."/>
            <person name="Mitreva M."/>
            <person name="Hou S."/>
            <person name="Chen J."/>
            <person name="Wollam A."/>
            <person name="Pepin K.H."/>
            <person name="Johnson M."/>
            <person name="Bhonagiri V."/>
            <person name="Zhang X."/>
            <person name="Suruliraj S."/>
            <person name="Warren W."/>
            <person name="Chinwalla A."/>
            <person name="Mardis E.R."/>
            <person name="Wilson R.K."/>
        </authorList>
    </citation>
    <scope>NUCLEOTIDE SEQUENCE [LARGE SCALE GENOMIC DNA]</scope>
    <source>
        <strain evidence="1 2">DP7</strain>
    </source>
</reference>
<comment type="caution">
    <text evidence="1">The sequence shown here is derived from an EMBL/GenBank/DDBJ whole genome shotgun (WGS) entry which is preliminary data.</text>
</comment>
<dbReference type="AlphaFoldDB" id="G9XTF7"/>
<accession>G9XTF7</accession>
<evidence type="ECO:0000313" key="2">
    <source>
        <dbReference type="Proteomes" id="UP000004416"/>
    </source>
</evidence>
<proteinExistence type="predicted"/>
<organism evidence="1 2">
    <name type="scientific">Desulfitobacterium hafniense DP7</name>
    <dbReference type="NCBI Taxonomy" id="537010"/>
    <lineage>
        <taxon>Bacteria</taxon>
        <taxon>Bacillati</taxon>
        <taxon>Bacillota</taxon>
        <taxon>Clostridia</taxon>
        <taxon>Eubacteriales</taxon>
        <taxon>Desulfitobacteriaceae</taxon>
        <taxon>Desulfitobacterium</taxon>
    </lineage>
</organism>
<dbReference type="EMBL" id="AFZX01000108">
    <property type="protein sequence ID" value="EHL05123.1"/>
    <property type="molecule type" value="Genomic_DNA"/>
</dbReference>
<protein>
    <submittedName>
        <fullName evidence="1">Uncharacterized protein</fullName>
    </submittedName>
</protein>
<evidence type="ECO:0000313" key="1">
    <source>
        <dbReference type="EMBL" id="EHL05123.1"/>
    </source>
</evidence>
<dbReference type="Proteomes" id="UP000004416">
    <property type="component" value="Unassembled WGS sequence"/>
</dbReference>
<name>G9XTF7_DESHA</name>